<dbReference type="EMBL" id="BGZK01000367">
    <property type="protein sequence ID" value="GBP39512.1"/>
    <property type="molecule type" value="Genomic_DNA"/>
</dbReference>
<name>A0A4C1VM84_EUMVA</name>
<comment type="caution">
    <text evidence="2">The sequence shown here is derived from an EMBL/GenBank/DDBJ whole genome shotgun (WGS) entry which is preliminary data.</text>
</comment>
<gene>
    <name evidence="2" type="ORF">EVAR_32445_1</name>
</gene>
<feature type="region of interest" description="Disordered" evidence="1">
    <location>
        <begin position="1"/>
        <end position="68"/>
    </location>
</feature>
<organism evidence="2 3">
    <name type="scientific">Eumeta variegata</name>
    <name type="common">Bagworm moth</name>
    <name type="synonym">Eumeta japonica</name>
    <dbReference type="NCBI Taxonomy" id="151549"/>
    <lineage>
        <taxon>Eukaryota</taxon>
        <taxon>Metazoa</taxon>
        <taxon>Ecdysozoa</taxon>
        <taxon>Arthropoda</taxon>
        <taxon>Hexapoda</taxon>
        <taxon>Insecta</taxon>
        <taxon>Pterygota</taxon>
        <taxon>Neoptera</taxon>
        <taxon>Endopterygota</taxon>
        <taxon>Lepidoptera</taxon>
        <taxon>Glossata</taxon>
        <taxon>Ditrysia</taxon>
        <taxon>Tineoidea</taxon>
        <taxon>Psychidae</taxon>
        <taxon>Oiketicinae</taxon>
        <taxon>Eumeta</taxon>
    </lineage>
</organism>
<proteinExistence type="predicted"/>
<protein>
    <submittedName>
        <fullName evidence="2">Uncharacterized protein</fullName>
    </submittedName>
</protein>
<reference evidence="2 3" key="1">
    <citation type="journal article" date="2019" name="Commun. Biol.">
        <title>The bagworm genome reveals a unique fibroin gene that provides high tensile strength.</title>
        <authorList>
            <person name="Kono N."/>
            <person name="Nakamura H."/>
            <person name="Ohtoshi R."/>
            <person name="Tomita M."/>
            <person name="Numata K."/>
            <person name="Arakawa K."/>
        </authorList>
    </citation>
    <scope>NUCLEOTIDE SEQUENCE [LARGE SCALE GENOMIC DNA]</scope>
</reference>
<evidence type="ECO:0000256" key="1">
    <source>
        <dbReference type="SAM" id="MobiDB-lite"/>
    </source>
</evidence>
<accession>A0A4C1VM84</accession>
<dbReference type="Proteomes" id="UP000299102">
    <property type="component" value="Unassembled WGS sequence"/>
</dbReference>
<feature type="compositionally biased region" description="Basic and acidic residues" evidence="1">
    <location>
        <begin position="1"/>
        <end position="13"/>
    </location>
</feature>
<dbReference type="AlphaFoldDB" id="A0A4C1VM84"/>
<sequence length="68" mass="7484">MSRSRIGNDDRTKSTPRAPWKSEQRADLNKRPSRPKPVKSISIRPVLGREAHDAGAADASVVKSGPRH</sequence>
<evidence type="ECO:0000313" key="3">
    <source>
        <dbReference type="Proteomes" id="UP000299102"/>
    </source>
</evidence>
<feature type="compositionally biased region" description="Basic and acidic residues" evidence="1">
    <location>
        <begin position="20"/>
        <end position="30"/>
    </location>
</feature>
<evidence type="ECO:0000313" key="2">
    <source>
        <dbReference type="EMBL" id="GBP39512.1"/>
    </source>
</evidence>
<keyword evidence="3" id="KW-1185">Reference proteome</keyword>